<proteinExistence type="inferred from homology"/>
<gene>
    <name evidence="3" type="ORF">HZS55_01190</name>
</gene>
<dbReference type="EMBL" id="CP058910">
    <property type="protein sequence ID" value="QLH76004.1"/>
    <property type="molecule type" value="Genomic_DNA"/>
</dbReference>
<dbReference type="RefSeq" id="WP_179909948.1">
    <property type="nucleotide sequence ID" value="NZ_CP058910.1"/>
</dbReference>
<sequence length="146" mass="15221">MYEDILVPTDGSAGASAALEEAIELADQFDATIHSLYVVDLASLGTEAGAVDMVESFEQTGEEATEAAATRARDAGVTAEASVATGSPHREILEYVDDHGVDLVVMGTHGRTGLERYLLGSVTEKIVRAADVPVLTVRADEAGDGE</sequence>
<evidence type="ECO:0000256" key="1">
    <source>
        <dbReference type="ARBA" id="ARBA00008791"/>
    </source>
</evidence>
<dbReference type="InterPro" id="IPR006016">
    <property type="entry name" value="UspA"/>
</dbReference>
<keyword evidence="4" id="KW-1185">Reference proteome</keyword>
<evidence type="ECO:0000259" key="2">
    <source>
        <dbReference type="Pfam" id="PF00582"/>
    </source>
</evidence>
<dbReference type="SUPFAM" id="SSF52402">
    <property type="entry name" value="Adenine nucleotide alpha hydrolases-like"/>
    <property type="match status" value="1"/>
</dbReference>
<dbReference type="InterPro" id="IPR006015">
    <property type="entry name" value="Universal_stress_UspA"/>
</dbReference>
<dbReference type="Gene3D" id="3.40.50.620">
    <property type="entry name" value="HUPs"/>
    <property type="match status" value="1"/>
</dbReference>
<accession>A0A7D5P1P5</accession>
<dbReference type="PRINTS" id="PR01438">
    <property type="entry name" value="UNVRSLSTRESS"/>
</dbReference>
<evidence type="ECO:0000313" key="4">
    <source>
        <dbReference type="Proteomes" id="UP000509667"/>
    </source>
</evidence>
<dbReference type="PIRSF" id="PIRSF006276">
    <property type="entry name" value="UspA"/>
    <property type="match status" value="1"/>
</dbReference>
<reference evidence="3 4" key="1">
    <citation type="submission" date="2020-07" db="EMBL/GenBank/DDBJ databases">
        <title>Halosimplex pelagicum sp. nov. and Halosimplex rubrum sp. nov., isolated from salted brown alga Laminaria, and emended description of the genus Halosimplex.</title>
        <authorList>
            <person name="Cui H."/>
        </authorList>
    </citation>
    <scope>NUCLEOTIDE SEQUENCE [LARGE SCALE GENOMIC DNA]</scope>
    <source>
        <strain evidence="3 4">R27</strain>
    </source>
</reference>
<dbReference type="PANTHER" id="PTHR46268">
    <property type="entry name" value="STRESS RESPONSE PROTEIN NHAX"/>
    <property type="match status" value="1"/>
</dbReference>
<dbReference type="GeneID" id="56076435"/>
<dbReference type="CDD" id="cd00293">
    <property type="entry name" value="USP-like"/>
    <property type="match status" value="1"/>
</dbReference>
<dbReference type="OrthoDB" id="105697at2157"/>
<organism evidence="3 4">
    <name type="scientific">Halosimplex rubrum</name>
    <dbReference type="NCBI Taxonomy" id="869889"/>
    <lineage>
        <taxon>Archaea</taxon>
        <taxon>Methanobacteriati</taxon>
        <taxon>Methanobacteriota</taxon>
        <taxon>Stenosarchaea group</taxon>
        <taxon>Halobacteria</taxon>
        <taxon>Halobacteriales</taxon>
        <taxon>Haloarculaceae</taxon>
        <taxon>Halosimplex</taxon>
    </lineage>
</organism>
<evidence type="ECO:0000313" key="3">
    <source>
        <dbReference type="EMBL" id="QLH76004.1"/>
    </source>
</evidence>
<feature type="domain" description="UspA" evidence="2">
    <location>
        <begin position="1"/>
        <end position="138"/>
    </location>
</feature>
<dbReference type="Proteomes" id="UP000509667">
    <property type="component" value="Chromosome"/>
</dbReference>
<dbReference type="KEGG" id="hrr:HZS55_01190"/>
<dbReference type="Pfam" id="PF00582">
    <property type="entry name" value="Usp"/>
    <property type="match status" value="1"/>
</dbReference>
<comment type="similarity">
    <text evidence="1">Belongs to the universal stress protein A family.</text>
</comment>
<name>A0A7D5P1P5_9EURY</name>
<dbReference type="InterPro" id="IPR014729">
    <property type="entry name" value="Rossmann-like_a/b/a_fold"/>
</dbReference>
<dbReference type="AlphaFoldDB" id="A0A7D5P1P5"/>
<protein>
    <submittedName>
        <fullName evidence="3">Universal stress protein</fullName>
    </submittedName>
</protein>
<dbReference type="PANTHER" id="PTHR46268:SF6">
    <property type="entry name" value="UNIVERSAL STRESS PROTEIN UP12"/>
    <property type="match status" value="1"/>
</dbReference>